<dbReference type="STRING" id="405948.SACE_2913"/>
<dbReference type="eggNOG" id="COG1316">
    <property type="taxonomic scope" value="Bacteria"/>
</dbReference>
<dbReference type="InterPro" id="IPR050922">
    <property type="entry name" value="LytR/CpsA/Psr_CW_biosynth"/>
</dbReference>
<accession>A4FDR6</accession>
<proteinExistence type="inferred from homology"/>
<dbReference type="Pfam" id="PF13399">
    <property type="entry name" value="LytR_C"/>
    <property type="match status" value="1"/>
</dbReference>
<evidence type="ECO:0000313" key="5">
    <source>
        <dbReference type="Proteomes" id="UP000006728"/>
    </source>
</evidence>
<feature type="region of interest" description="Disordered" evidence="2">
    <location>
        <begin position="499"/>
        <end position="521"/>
    </location>
</feature>
<feature type="compositionally biased region" description="Low complexity" evidence="2">
    <location>
        <begin position="28"/>
        <end position="40"/>
    </location>
</feature>
<keyword evidence="3" id="KW-0812">Transmembrane</keyword>
<evidence type="ECO:0000256" key="1">
    <source>
        <dbReference type="ARBA" id="ARBA00006068"/>
    </source>
</evidence>
<dbReference type="HOGENOM" id="CLU_016455_4_0_11"/>
<dbReference type="InterPro" id="IPR004474">
    <property type="entry name" value="LytR_CpsA_psr"/>
</dbReference>
<dbReference type="NCBIfam" id="TIGR00350">
    <property type="entry name" value="lytR_cpsA_psr"/>
    <property type="match status" value="1"/>
</dbReference>
<protein>
    <submittedName>
        <fullName evidence="4">Transcriptional regulator</fullName>
    </submittedName>
</protein>
<dbReference type="Gene3D" id="3.30.70.2390">
    <property type="match status" value="1"/>
</dbReference>
<dbReference type="AlphaFoldDB" id="A4FDR6"/>
<evidence type="ECO:0000256" key="3">
    <source>
        <dbReference type="SAM" id="Phobius"/>
    </source>
</evidence>
<dbReference type="PANTHER" id="PTHR33392">
    <property type="entry name" value="POLYISOPRENYL-TEICHOIC ACID--PEPTIDOGLYCAN TEICHOIC ACID TRANSFERASE TAGU"/>
    <property type="match status" value="1"/>
</dbReference>
<gene>
    <name evidence="4" type="ordered locus">SACE_2913</name>
</gene>
<dbReference type="InterPro" id="IPR027381">
    <property type="entry name" value="LytR/CpsA/Psr_C"/>
</dbReference>
<keyword evidence="3" id="KW-1133">Transmembrane helix</keyword>
<dbReference type="Pfam" id="PF03816">
    <property type="entry name" value="LytR_cpsA_psr"/>
    <property type="match status" value="1"/>
</dbReference>
<keyword evidence="5" id="KW-1185">Reference proteome</keyword>
<feature type="compositionally biased region" description="Basic residues" evidence="2">
    <location>
        <begin position="18"/>
        <end position="27"/>
    </location>
</feature>
<dbReference type="PANTHER" id="PTHR33392:SF6">
    <property type="entry name" value="POLYISOPRENYL-TEICHOIC ACID--PEPTIDOGLYCAN TEICHOIC ACID TRANSFERASE TAGU"/>
    <property type="match status" value="1"/>
</dbReference>
<sequence>MTRGSPAAGGDVPAPHQRVMRRRRPGRSARSTRPGSRASTDGSPRRRRWRALARTATALASGIVLVLTGYAWVSLDRLQGGLSTSDVTAAAEDGALDILLVGLDGRTDARGNPLPEELLRELRTGETDSSLTDTLVLLHIPVDRSRTVAYSLPRDSYVSIPDGHGKHKINSAYGRAKAAAHAQLRAQGVADPAELERRSSDAGRKLLVRTVEKLTGVGVDHYAEVNLLGFYQLTRAIGGVEVCLNAPVNDPYSGARFPAGRQLISGGDALAFVRQRHGLPRGDLDRVQRQQAFMAGLARSVLSTGTLANPARLNGMFDAVEQSVVLDQGWDVLAFAEQMQGLAGGDITFDTIPVEDPDYDTPDGQAVRVDPRRVSAAIRRADDGLPAEPPRPPELERSAVEVVNTTRVSGLASRVQEVLDAADIPVRDVDDTGRARTSVVLHGAGGADVARYVAGHLGGLPVRSDSSLRERRIRVLLGDDYRGPGADGLAPAPLVRLDGERQPTATASEEPINADEIPCVN</sequence>
<feature type="region of interest" description="Disordered" evidence="2">
    <location>
        <begin position="1"/>
        <end position="48"/>
    </location>
</feature>
<dbReference type="EMBL" id="AM420293">
    <property type="protein sequence ID" value="CAM02191.1"/>
    <property type="molecule type" value="Genomic_DNA"/>
</dbReference>
<dbReference type="Proteomes" id="UP000006728">
    <property type="component" value="Chromosome"/>
</dbReference>
<evidence type="ECO:0000256" key="2">
    <source>
        <dbReference type="SAM" id="MobiDB-lite"/>
    </source>
</evidence>
<reference evidence="4 5" key="1">
    <citation type="journal article" date="2007" name="Nat. Biotechnol.">
        <title>Complete genome sequence of the erythromycin-producing bacterium Saccharopolyspora erythraea NRRL23338.</title>
        <authorList>
            <person name="Oliynyk M."/>
            <person name="Samborskyy M."/>
            <person name="Lester J.B."/>
            <person name="Mironenko T."/>
            <person name="Scott N."/>
            <person name="Dickens S."/>
            <person name="Haydock S.F."/>
            <person name="Leadlay P.F."/>
        </authorList>
    </citation>
    <scope>NUCLEOTIDE SEQUENCE [LARGE SCALE GENOMIC DNA]</scope>
    <source>
        <strain evidence="5">ATCC 11635 / DSM 40517 / JCM 4748 / NBRC 13426 / NCIMB 8594 / NRRL 2338</strain>
    </source>
</reference>
<organism evidence="4 5">
    <name type="scientific">Saccharopolyspora erythraea (strain ATCC 11635 / DSM 40517 / JCM 4748 / NBRC 13426 / NCIMB 8594 / NRRL 2338)</name>
    <dbReference type="NCBI Taxonomy" id="405948"/>
    <lineage>
        <taxon>Bacteria</taxon>
        <taxon>Bacillati</taxon>
        <taxon>Actinomycetota</taxon>
        <taxon>Actinomycetes</taxon>
        <taxon>Pseudonocardiales</taxon>
        <taxon>Pseudonocardiaceae</taxon>
        <taxon>Saccharopolyspora</taxon>
    </lineage>
</organism>
<dbReference type="KEGG" id="sen:SACE_2913"/>
<comment type="similarity">
    <text evidence="1">Belongs to the LytR/CpsA/Psr (LCP) family.</text>
</comment>
<name>A4FDR6_SACEN</name>
<dbReference type="Gene3D" id="3.40.630.190">
    <property type="entry name" value="LCP protein"/>
    <property type="match status" value="1"/>
</dbReference>
<keyword evidence="3" id="KW-0472">Membrane</keyword>
<feature type="transmembrane region" description="Helical" evidence="3">
    <location>
        <begin position="51"/>
        <end position="73"/>
    </location>
</feature>
<evidence type="ECO:0000313" key="4">
    <source>
        <dbReference type="EMBL" id="CAM02191.1"/>
    </source>
</evidence>